<reference evidence="1 2" key="1">
    <citation type="submission" date="2024-01" db="EMBL/GenBank/DDBJ databases">
        <title>Characterization of antibiotic resistant novel bacterial strains and their environmental applications.</title>
        <authorList>
            <person name="Manzoor S."/>
            <person name="Abbas S."/>
            <person name="Arshad M."/>
            <person name="Ahmed I."/>
        </authorList>
    </citation>
    <scope>NUCLEOTIDE SEQUENCE [LARGE SCALE GENOMIC DNA]</scope>
    <source>
        <strain evidence="1 2">NCCP-602</strain>
    </source>
</reference>
<dbReference type="Proteomes" id="UP001498238">
    <property type="component" value="Unassembled WGS sequence"/>
</dbReference>
<gene>
    <name evidence="1" type="ORF">NCCP602_32210</name>
</gene>
<keyword evidence="2" id="KW-1185">Reference proteome</keyword>
<evidence type="ECO:0000313" key="1">
    <source>
        <dbReference type="EMBL" id="GAA0037259.1"/>
    </source>
</evidence>
<evidence type="ECO:0000313" key="2">
    <source>
        <dbReference type="Proteomes" id="UP001498238"/>
    </source>
</evidence>
<protein>
    <submittedName>
        <fullName evidence="1">Uncharacterized protein</fullName>
    </submittedName>
</protein>
<organism evidence="1 2">
    <name type="scientific">Brevibacterium metallidurans</name>
    <dbReference type="NCBI Taxonomy" id="1482676"/>
    <lineage>
        <taxon>Bacteria</taxon>
        <taxon>Bacillati</taxon>
        <taxon>Actinomycetota</taxon>
        <taxon>Actinomycetes</taxon>
        <taxon>Micrococcales</taxon>
        <taxon>Brevibacteriaceae</taxon>
        <taxon>Brevibacterium</taxon>
    </lineage>
</organism>
<accession>A0ABN0SSN0</accession>
<proteinExistence type="predicted"/>
<name>A0ABN0SSN0_9MICO</name>
<dbReference type="RefSeq" id="WP_339393887.1">
    <property type="nucleotide sequence ID" value="NZ_BAAAAF010000020.1"/>
</dbReference>
<dbReference type="EMBL" id="BAAAAF010000020">
    <property type="protein sequence ID" value="GAA0037259.1"/>
    <property type="molecule type" value="Genomic_DNA"/>
</dbReference>
<comment type="caution">
    <text evidence="1">The sequence shown here is derived from an EMBL/GenBank/DDBJ whole genome shotgun (WGS) entry which is preliminary data.</text>
</comment>
<sequence length="156" mass="17064">MADDNEVAVLVGNGLSIAHNPKLILKELTAEVVERLQNDEESDSADLMEALARNTLPEGVTSDDDFERLVGALDLESTSLEHVRQFADLRNGEDSDLSNAITLVRGLLEDTRDIGVSHVLEAVTEYTEGRGSNFAHVRNLVRAIVDEFSGSSQMRV</sequence>